<dbReference type="GO" id="GO:0016020">
    <property type="term" value="C:membrane"/>
    <property type="evidence" value="ECO:0007669"/>
    <property type="project" value="UniProtKB-SubCell"/>
</dbReference>
<dbReference type="Proteomes" id="UP000256326">
    <property type="component" value="Unassembled WGS sequence"/>
</dbReference>
<feature type="domain" description="Methylamine utilisation protein MauE" evidence="6">
    <location>
        <begin position="5"/>
        <end position="103"/>
    </location>
</feature>
<sequence length="115" mass="12992">MIDIPAFTSNIFKTGLYGSLGAKILTYLVLVIELLNIIILLIFKKKGLFASLIIFMVFTIYITFLNFTNRYEVCGCGGVLNGLSFEKHLFINFSLIFLTIISLKFSNEDKASFDN</sequence>
<evidence type="ECO:0000256" key="5">
    <source>
        <dbReference type="SAM" id="Phobius"/>
    </source>
</evidence>
<evidence type="ECO:0000313" key="8">
    <source>
        <dbReference type="Proteomes" id="UP000256326"/>
    </source>
</evidence>
<evidence type="ECO:0000256" key="4">
    <source>
        <dbReference type="ARBA" id="ARBA00023136"/>
    </source>
</evidence>
<dbReference type="Pfam" id="PF07291">
    <property type="entry name" value="MauE"/>
    <property type="match status" value="1"/>
</dbReference>
<feature type="transmembrane region" description="Helical" evidence="5">
    <location>
        <begin position="48"/>
        <end position="68"/>
    </location>
</feature>
<evidence type="ECO:0000256" key="1">
    <source>
        <dbReference type="ARBA" id="ARBA00004141"/>
    </source>
</evidence>
<evidence type="ECO:0000256" key="3">
    <source>
        <dbReference type="ARBA" id="ARBA00022989"/>
    </source>
</evidence>
<accession>A0A3D9CI71</accession>
<comment type="subcellular location">
    <subcellularLocation>
        <location evidence="1">Membrane</location>
        <topology evidence="1">Multi-pass membrane protein</topology>
    </subcellularLocation>
</comment>
<protein>
    <recommendedName>
        <fullName evidence="6">Methylamine utilisation protein MauE domain-containing protein</fullName>
    </recommendedName>
</protein>
<organism evidence="7 8">
    <name type="scientific">Epilithonimonas hispanica</name>
    <dbReference type="NCBI Taxonomy" id="358687"/>
    <lineage>
        <taxon>Bacteria</taxon>
        <taxon>Pseudomonadati</taxon>
        <taxon>Bacteroidota</taxon>
        <taxon>Flavobacteriia</taxon>
        <taxon>Flavobacteriales</taxon>
        <taxon>Weeksellaceae</taxon>
        <taxon>Chryseobacterium group</taxon>
        <taxon>Epilithonimonas</taxon>
    </lineage>
</organism>
<dbReference type="GO" id="GO:0030416">
    <property type="term" value="P:methylamine metabolic process"/>
    <property type="evidence" value="ECO:0007669"/>
    <property type="project" value="InterPro"/>
</dbReference>
<evidence type="ECO:0000259" key="6">
    <source>
        <dbReference type="Pfam" id="PF07291"/>
    </source>
</evidence>
<dbReference type="InterPro" id="IPR009908">
    <property type="entry name" value="Methylamine_util_MauE"/>
</dbReference>
<keyword evidence="8" id="KW-1185">Reference proteome</keyword>
<keyword evidence="2 5" id="KW-0812">Transmembrane</keyword>
<keyword evidence="4 5" id="KW-0472">Membrane</keyword>
<dbReference type="AlphaFoldDB" id="A0A3D9CI71"/>
<gene>
    <name evidence="7" type="ORF">DRF58_17950</name>
</gene>
<comment type="caution">
    <text evidence="7">The sequence shown here is derived from an EMBL/GenBank/DDBJ whole genome shotgun (WGS) entry which is preliminary data.</text>
</comment>
<dbReference type="EMBL" id="QNUG01000099">
    <property type="protein sequence ID" value="REC65406.1"/>
    <property type="molecule type" value="Genomic_DNA"/>
</dbReference>
<feature type="transmembrane region" description="Helical" evidence="5">
    <location>
        <begin position="24"/>
        <end position="43"/>
    </location>
</feature>
<reference evidence="7 8" key="1">
    <citation type="journal article" date="2006" name="Int. J. Syst. Evol. Microbiol.">
        <title>Chryseobacterium hispanicum sp. nov., isolated from the drinking water distribution system of Sevilla, Spain.</title>
        <authorList>
            <person name="Gallego V."/>
            <person name="Garcia M.T."/>
            <person name="Ventosa A."/>
        </authorList>
    </citation>
    <scope>NUCLEOTIDE SEQUENCE [LARGE SCALE GENOMIC DNA]</scope>
    <source>
        <strain evidence="7 8">KCTC 22104</strain>
    </source>
</reference>
<feature type="transmembrane region" description="Helical" evidence="5">
    <location>
        <begin position="88"/>
        <end position="106"/>
    </location>
</feature>
<proteinExistence type="predicted"/>
<keyword evidence="3 5" id="KW-1133">Transmembrane helix</keyword>
<evidence type="ECO:0000256" key="2">
    <source>
        <dbReference type="ARBA" id="ARBA00022692"/>
    </source>
</evidence>
<evidence type="ECO:0000313" key="7">
    <source>
        <dbReference type="EMBL" id="REC65406.1"/>
    </source>
</evidence>
<name>A0A3D9CI71_9FLAO</name>